<dbReference type="OrthoDB" id="64477at2759"/>
<reference evidence="3 4" key="1">
    <citation type="journal article" date="2016" name="Mol. Biol. Evol.">
        <title>Comparative Genomics of Early-Diverging Mushroom-Forming Fungi Provides Insights into the Origins of Lignocellulose Decay Capabilities.</title>
        <authorList>
            <person name="Nagy L.G."/>
            <person name="Riley R."/>
            <person name="Tritt A."/>
            <person name="Adam C."/>
            <person name="Daum C."/>
            <person name="Floudas D."/>
            <person name="Sun H."/>
            <person name="Yadav J.S."/>
            <person name="Pangilinan J."/>
            <person name="Larsson K.H."/>
            <person name="Matsuura K."/>
            <person name="Barry K."/>
            <person name="Labutti K."/>
            <person name="Kuo R."/>
            <person name="Ohm R.A."/>
            <person name="Bhattacharya S.S."/>
            <person name="Shirouzu T."/>
            <person name="Yoshinaga Y."/>
            <person name="Martin F.M."/>
            <person name="Grigoriev I.V."/>
            <person name="Hibbett D.S."/>
        </authorList>
    </citation>
    <scope>NUCLEOTIDE SEQUENCE [LARGE SCALE GENOMIC DNA]</scope>
    <source>
        <strain evidence="3 4">93-53</strain>
    </source>
</reference>
<evidence type="ECO:0000256" key="1">
    <source>
        <dbReference type="SAM" id="MobiDB-lite"/>
    </source>
</evidence>
<dbReference type="Proteomes" id="UP000076871">
    <property type="component" value="Unassembled WGS sequence"/>
</dbReference>
<organism evidence="3 4">
    <name type="scientific">Laetiporus sulphureus 93-53</name>
    <dbReference type="NCBI Taxonomy" id="1314785"/>
    <lineage>
        <taxon>Eukaryota</taxon>
        <taxon>Fungi</taxon>
        <taxon>Dikarya</taxon>
        <taxon>Basidiomycota</taxon>
        <taxon>Agaricomycotina</taxon>
        <taxon>Agaricomycetes</taxon>
        <taxon>Polyporales</taxon>
        <taxon>Laetiporus</taxon>
    </lineage>
</organism>
<dbReference type="InParanoid" id="A0A165CX79"/>
<gene>
    <name evidence="3" type="ORF">LAESUDRAFT_728920</name>
</gene>
<feature type="domain" description="N-acetyltransferase" evidence="2">
    <location>
        <begin position="155"/>
        <end position="209"/>
    </location>
</feature>
<dbReference type="GeneID" id="63826570"/>
<feature type="compositionally biased region" description="Polar residues" evidence="1">
    <location>
        <begin position="350"/>
        <end position="376"/>
    </location>
</feature>
<feature type="region of interest" description="Disordered" evidence="1">
    <location>
        <begin position="65"/>
        <end position="133"/>
    </location>
</feature>
<dbReference type="RefSeq" id="XP_040761383.1">
    <property type="nucleotide sequence ID" value="XM_040909541.1"/>
</dbReference>
<feature type="compositionally biased region" description="Pro residues" evidence="1">
    <location>
        <begin position="121"/>
        <end position="133"/>
    </location>
</feature>
<evidence type="ECO:0000259" key="2">
    <source>
        <dbReference type="Pfam" id="PF00583"/>
    </source>
</evidence>
<dbReference type="SUPFAM" id="SSF55729">
    <property type="entry name" value="Acyl-CoA N-acyltransferases (Nat)"/>
    <property type="match status" value="1"/>
</dbReference>
<proteinExistence type="predicted"/>
<dbReference type="Pfam" id="PF00583">
    <property type="entry name" value="Acetyltransf_1"/>
    <property type="match status" value="1"/>
</dbReference>
<name>A0A165CX79_9APHY</name>
<evidence type="ECO:0000313" key="4">
    <source>
        <dbReference type="Proteomes" id="UP000076871"/>
    </source>
</evidence>
<dbReference type="AlphaFoldDB" id="A0A165CX79"/>
<dbReference type="GO" id="GO:0016747">
    <property type="term" value="F:acyltransferase activity, transferring groups other than amino-acyl groups"/>
    <property type="evidence" value="ECO:0007669"/>
    <property type="project" value="InterPro"/>
</dbReference>
<protein>
    <recommendedName>
        <fullName evidence="2">N-acetyltransferase domain-containing protein</fullName>
    </recommendedName>
</protein>
<dbReference type="InterPro" id="IPR000182">
    <property type="entry name" value="GNAT_dom"/>
</dbReference>
<dbReference type="EMBL" id="KV427642">
    <property type="protein sequence ID" value="KZT03643.1"/>
    <property type="molecule type" value="Genomic_DNA"/>
</dbReference>
<dbReference type="InterPro" id="IPR016181">
    <property type="entry name" value="Acyl_CoA_acyltransferase"/>
</dbReference>
<sequence length="382" mass="41731">MSSPSDSRIILQANIEAETVDFDALLEAWHEISEVSVEAVVARCSDPFDFASQQCLYFAVVQREDPVSNSGDDGDEQRRSDSSGAAPMATDEPFIDDDDSDTWVPSSPPRFSLPISNDTTAPPPVPPESPEPPSLTTIGLVYLATTNMQNEVSVGISLLPQWRGMGLAAQTLAQVIEIAFDRFACHRLQAALIDGPSRDAARAIFVKLGLAHEGTRRRAIMSPALNGWRDVTYMGMLDTEWALRKGKVVKPPSAWDEMIARHQGECEELLVADERLRRLRRTASMETVREAGYDPSASLVFTDDERSSVSSASSSIDPTESISSSPPPSTVYLWGEFELSLPGSPMPVENQRNTEPTFRSTTRGAISGEGYTSDSGSEWDLL</sequence>
<accession>A0A165CX79</accession>
<evidence type="ECO:0000313" key="3">
    <source>
        <dbReference type="EMBL" id="KZT03643.1"/>
    </source>
</evidence>
<feature type="region of interest" description="Disordered" evidence="1">
    <location>
        <begin position="343"/>
        <end position="382"/>
    </location>
</feature>
<keyword evidence="4" id="KW-1185">Reference proteome</keyword>
<dbReference type="Gene3D" id="3.40.630.30">
    <property type="match status" value="1"/>
</dbReference>